<protein>
    <submittedName>
        <fullName evidence="2">Uncharacterized protein</fullName>
    </submittedName>
</protein>
<feature type="region of interest" description="Disordered" evidence="1">
    <location>
        <begin position="310"/>
        <end position="336"/>
    </location>
</feature>
<evidence type="ECO:0000313" key="3">
    <source>
        <dbReference type="Proteomes" id="UP000094043"/>
    </source>
</evidence>
<evidence type="ECO:0000313" key="2">
    <source>
        <dbReference type="EMBL" id="WVN88478.1"/>
    </source>
</evidence>
<reference evidence="2" key="1">
    <citation type="submission" date="2016-06" db="EMBL/GenBank/DDBJ databases">
        <authorList>
            <person name="Cuomo C."/>
            <person name="Litvintseva A."/>
            <person name="Heitman J."/>
            <person name="Chen Y."/>
            <person name="Sun S."/>
            <person name="Springer D."/>
            <person name="Dromer F."/>
            <person name="Young S."/>
            <person name="Zeng Q."/>
            <person name="Chapman S."/>
            <person name="Gujja S."/>
            <person name="Saif S."/>
            <person name="Birren B."/>
        </authorList>
    </citation>
    <scope>NUCLEOTIDE SEQUENCE</scope>
    <source>
        <strain evidence="2">CBS 7841</strain>
    </source>
</reference>
<dbReference type="Proteomes" id="UP000094043">
    <property type="component" value="Chromosome 4"/>
</dbReference>
<dbReference type="RefSeq" id="XP_066069178.1">
    <property type="nucleotide sequence ID" value="XM_066213081.1"/>
</dbReference>
<proteinExistence type="predicted"/>
<dbReference type="EMBL" id="CP143787">
    <property type="protein sequence ID" value="WVN88478.1"/>
    <property type="molecule type" value="Genomic_DNA"/>
</dbReference>
<keyword evidence="3" id="KW-1185">Reference proteome</keyword>
<feature type="region of interest" description="Disordered" evidence="1">
    <location>
        <begin position="51"/>
        <end position="113"/>
    </location>
</feature>
<reference evidence="2" key="3">
    <citation type="submission" date="2024-01" db="EMBL/GenBank/DDBJ databases">
        <authorList>
            <person name="Coelho M.A."/>
            <person name="David-Palma M."/>
            <person name="Shea T."/>
            <person name="Sun S."/>
            <person name="Cuomo C.A."/>
            <person name="Heitman J."/>
        </authorList>
    </citation>
    <scope>NUCLEOTIDE SEQUENCE</scope>
    <source>
        <strain evidence="2">CBS 7841</strain>
    </source>
</reference>
<dbReference type="AlphaFoldDB" id="A0AAJ8JU47"/>
<name>A0AAJ8JU47_9TREE</name>
<feature type="region of interest" description="Disordered" evidence="1">
    <location>
        <begin position="127"/>
        <end position="161"/>
    </location>
</feature>
<dbReference type="KEGG" id="cdep:91087899"/>
<feature type="compositionally biased region" description="Acidic residues" evidence="1">
    <location>
        <begin position="327"/>
        <end position="336"/>
    </location>
</feature>
<feature type="compositionally biased region" description="Polar residues" evidence="1">
    <location>
        <begin position="310"/>
        <end position="324"/>
    </location>
</feature>
<feature type="compositionally biased region" description="Basic residues" evidence="1">
    <location>
        <begin position="1"/>
        <end position="11"/>
    </location>
</feature>
<feature type="region of interest" description="Disordered" evidence="1">
    <location>
        <begin position="1"/>
        <end position="28"/>
    </location>
</feature>
<accession>A0AAJ8JU47</accession>
<organism evidence="2 3">
    <name type="scientific">Cryptococcus depauperatus CBS 7841</name>
    <dbReference type="NCBI Taxonomy" id="1295531"/>
    <lineage>
        <taxon>Eukaryota</taxon>
        <taxon>Fungi</taxon>
        <taxon>Dikarya</taxon>
        <taxon>Basidiomycota</taxon>
        <taxon>Agaricomycotina</taxon>
        <taxon>Tremellomycetes</taxon>
        <taxon>Tremellales</taxon>
        <taxon>Cryptococcaceae</taxon>
        <taxon>Cryptococcus</taxon>
    </lineage>
</organism>
<sequence length="514" mass="58125">MSLRPCRRLNRRTGQSNSTLPAQPLIQDTQSISLEQQLCAREEDRIKELYESTRGRSFEPRPSCKRAKNDNGVVEMEDTQLSSATMSASERSKASSEAMPMDQREGNKGENDDLFAQTLKRTRRTTPMAGLSATQTSVFKHSKTDSKLMPPPLQKLDTQPLSHGRTIQIPIDSALRCSKKKDDNGLKPTTKDEAFLRAITERIKTKSAIDKLDADFEKALRIPKRQTATETERPDYTVLDDFDDNLRGNFIEVIRRDLFRKDLRQRKPTQVYDDGRPNFKKFKKKEITRRPPLSMILTASAVQNTILQPGSYWPTQTSQKQNQGPIVEDEEEEEDDLPLLPKTNKRRLLEYKNDDDDVSIMCSARTMGTATRELAEVQATSRLQKAACNNQNGQEDIIFSMGSQMPPINLKTNGNNASLQVNKTTNRRRKKLVNDENEDTIHSNFPIPAISKSTRIVEGRNIDTSIEPFGTATLDNCSPSTTGRNSTQKRKALVVNVDDDEGGFGGFKRRRKPC</sequence>
<evidence type="ECO:0000256" key="1">
    <source>
        <dbReference type="SAM" id="MobiDB-lite"/>
    </source>
</evidence>
<feature type="compositionally biased region" description="Basic and acidic residues" evidence="1">
    <location>
        <begin position="102"/>
        <end position="111"/>
    </location>
</feature>
<gene>
    <name evidence="2" type="ORF">L203_103689</name>
</gene>
<reference evidence="2" key="2">
    <citation type="journal article" date="2022" name="Elife">
        <title>Obligate sexual reproduction of a homothallic fungus closely related to the Cryptococcus pathogenic species complex.</title>
        <authorList>
            <person name="Passer A.R."/>
            <person name="Clancey S.A."/>
            <person name="Shea T."/>
            <person name="David-Palma M."/>
            <person name="Averette A.F."/>
            <person name="Boekhout T."/>
            <person name="Porcel B.M."/>
            <person name="Nowrousian M."/>
            <person name="Cuomo C.A."/>
            <person name="Sun S."/>
            <person name="Heitman J."/>
            <person name="Coelho M.A."/>
        </authorList>
    </citation>
    <scope>NUCLEOTIDE SEQUENCE</scope>
    <source>
        <strain evidence="2">CBS 7841</strain>
    </source>
</reference>
<dbReference type="GeneID" id="91087899"/>
<feature type="compositionally biased region" description="Polar residues" evidence="1">
    <location>
        <begin position="12"/>
        <end position="28"/>
    </location>
</feature>